<comment type="caution">
    <text evidence="2">The sequence shown here is derived from an EMBL/GenBank/DDBJ whole genome shotgun (WGS) entry which is preliminary data.</text>
</comment>
<protein>
    <submittedName>
        <fullName evidence="2">Uncharacterized protein</fullName>
    </submittedName>
</protein>
<evidence type="ECO:0000313" key="3">
    <source>
        <dbReference type="Proteomes" id="UP001054837"/>
    </source>
</evidence>
<gene>
    <name evidence="2" type="ORF">CDAR_454551</name>
</gene>
<keyword evidence="1" id="KW-1133">Transmembrane helix</keyword>
<proteinExistence type="predicted"/>
<keyword evidence="1" id="KW-0472">Membrane</keyword>
<reference evidence="2 3" key="1">
    <citation type="submission" date="2021-06" db="EMBL/GenBank/DDBJ databases">
        <title>Caerostris darwini draft genome.</title>
        <authorList>
            <person name="Kono N."/>
            <person name="Arakawa K."/>
        </authorList>
    </citation>
    <scope>NUCLEOTIDE SEQUENCE [LARGE SCALE GENOMIC DNA]</scope>
</reference>
<dbReference type="EMBL" id="BPLQ01010387">
    <property type="protein sequence ID" value="GIY50411.1"/>
    <property type="molecule type" value="Genomic_DNA"/>
</dbReference>
<dbReference type="AlphaFoldDB" id="A0AAV4TXZ2"/>
<keyword evidence="1" id="KW-0812">Transmembrane</keyword>
<dbReference type="Proteomes" id="UP001054837">
    <property type="component" value="Unassembled WGS sequence"/>
</dbReference>
<feature type="transmembrane region" description="Helical" evidence="1">
    <location>
        <begin position="47"/>
        <end position="68"/>
    </location>
</feature>
<keyword evidence="3" id="KW-1185">Reference proteome</keyword>
<sequence length="94" mass="10683">MVANEKKTTFNEHSFLTKGLEERGRGRGWSAWVETFEREGWKSGARYNVSLIFSLAHLNVLIVIKSAANLLSSYSSYKPDDNDVIFDALENEPE</sequence>
<name>A0AAV4TXZ2_9ARAC</name>
<organism evidence="2 3">
    <name type="scientific">Caerostris darwini</name>
    <dbReference type="NCBI Taxonomy" id="1538125"/>
    <lineage>
        <taxon>Eukaryota</taxon>
        <taxon>Metazoa</taxon>
        <taxon>Ecdysozoa</taxon>
        <taxon>Arthropoda</taxon>
        <taxon>Chelicerata</taxon>
        <taxon>Arachnida</taxon>
        <taxon>Araneae</taxon>
        <taxon>Araneomorphae</taxon>
        <taxon>Entelegynae</taxon>
        <taxon>Araneoidea</taxon>
        <taxon>Araneidae</taxon>
        <taxon>Caerostris</taxon>
    </lineage>
</organism>
<evidence type="ECO:0000313" key="2">
    <source>
        <dbReference type="EMBL" id="GIY50411.1"/>
    </source>
</evidence>
<accession>A0AAV4TXZ2</accession>
<evidence type="ECO:0000256" key="1">
    <source>
        <dbReference type="SAM" id="Phobius"/>
    </source>
</evidence>